<protein>
    <submittedName>
        <fullName evidence="1">Uncharacterized protein</fullName>
    </submittedName>
</protein>
<accession>A0A0H2S140</accession>
<dbReference type="InParanoid" id="A0A0H2S140"/>
<reference evidence="1 2" key="1">
    <citation type="submission" date="2015-04" db="EMBL/GenBank/DDBJ databases">
        <title>Complete genome sequence of Schizopora paradoxa KUC8140, a cosmopolitan wood degrader in East Asia.</title>
        <authorList>
            <consortium name="DOE Joint Genome Institute"/>
            <person name="Min B."/>
            <person name="Park H."/>
            <person name="Jang Y."/>
            <person name="Kim J.-J."/>
            <person name="Kim K.H."/>
            <person name="Pangilinan J."/>
            <person name="Lipzen A."/>
            <person name="Riley R."/>
            <person name="Grigoriev I.V."/>
            <person name="Spatafora J.W."/>
            <person name="Choi I.-G."/>
        </authorList>
    </citation>
    <scope>NUCLEOTIDE SEQUENCE [LARGE SCALE GENOMIC DNA]</scope>
    <source>
        <strain evidence="1 2">KUC8140</strain>
    </source>
</reference>
<sequence length="89" mass="9937">MTLIDNTATALGNIPELLRNNNLQSITFDIPGACGVATWMRGLVEKMEDRGSWTNFLEVRLVQEGQSEAIPSGSVLQWCNMVEETHWNS</sequence>
<dbReference type="EMBL" id="KQ085929">
    <property type="protein sequence ID" value="KLO15458.1"/>
    <property type="molecule type" value="Genomic_DNA"/>
</dbReference>
<keyword evidence="2" id="KW-1185">Reference proteome</keyword>
<name>A0A0H2S140_9AGAM</name>
<gene>
    <name evidence="1" type="ORF">SCHPADRAFT_938695</name>
</gene>
<evidence type="ECO:0000313" key="2">
    <source>
        <dbReference type="Proteomes" id="UP000053477"/>
    </source>
</evidence>
<evidence type="ECO:0000313" key="1">
    <source>
        <dbReference type="EMBL" id="KLO15458.1"/>
    </source>
</evidence>
<dbReference type="AlphaFoldDB" id="A0A0H2S140"/>
<proteinExistence type="predicted"/>
<dbReference type="Proteomes" id="UP000053477">
    <property type="component" value="Unassembled WGS sequence"/>
</dbReference>
<organism evidence="1 2">
    <name type="scientific">Schizopora paradoxa</name>
    <dbReference type="NCBI Taxonomy" id="27342"/>
    <lineage>
        <taxon>Eukaryota</taxon>
        <taxon>Fungi</taxon>
        <taxon>Dikarya</taxon>
        <taxon>Basidiomycota</taxon>
        <taxon>Agaricomycotina</taxon>
        <taxon>Agaricomycetes</taxon>
        <taxon>Hymenochaetales</taxon>
        <taxon>Schizoporaceae</taxon>
        <taxon>Schizopora</taxon>
    </lineage>
</organism>